<dbReference type="EMBL" id="LR796208">
    <property type="protein sequence ID" value="CAB4127462.1"/>
    <property type="molecule type" value="Genomic_DNA"/>
</dbReference>
<name>A0A6J5L1F8_9CAUD</name>
<proteinExistence type="predicted"/>
<sequence>MNLKQLYDIIERDIIMCEQTNRNPESIRVCIPIQKVGAIAGTPCMDIKWANKGFDWDDNKFMIYPAEDLSLTDPNDFDKLADMRSKLDWKESEIYNLKSELKKLKKLLKEQ</sequence>
<gene>
    <name evidence="1" type="ORF">UFOVP84_199</name>
</gene>
<organism evidence="1">
    <name type="scientific">uncultured Caudovirales phage</name>
    <dbReference type="NCBI Taxonomy" id="2100421"/>
    <lineage>
        <taxon>Viruses</taxon>
        <taxon>Duplodnaviria</taxon>
        <taxon>Heunggongvirae</taxon>
        <taxon>Uroviricota</taxon>
        <taxon>Caudoviricetes</taxon>
        <taxon>Peduoviridae</taxon>
        <taxon>Maltschvirus</taxon>
        <taxon>Maltschvirus maltsch</taxon>
    </lineage>
</organism>
<reference evidence="1" key="1">
    <citation type="submission" date="2020-04" db="EMBL/GenBank/DDBJ databases">
        <authorList>
            <person name="Chiriac C."/>
            <person name="Salcher M."/>
            <person name="Ghai R."/>
            <person name="Kavagutti S V."/>
        </authorList>
    </citation>
    <scope>NUCLEOTIDE SEQUENCE</scope>
</reference>
<accession>A0A6J5L1F8</accession>
<protein>
    <submittedName>
        <fullName evidence="1">Uncharacterized protein</fullName>
    </submittedName>
</protein>
<evidence type="ECO:0000313" key="1">
    <source>
        <dbReference type="EMBL" id="CAB4127462.1"/>
    </source>
</evidence>